<comment type="caution">
    <text evidence="1">The sequence shown here is derived from an EMBL/GenBank/DDBJ whole genome shotgun (WGS) entry which is preliminary data.</text>
</comment>
<reference evidence="1" key="1">
    <citation type="submission" date="2012-03" db="EMBL/GenBank/DDBJ databases">
        <authorList>
            <person name="Durkin A.S."/>
            <person name="McCorrison J."/>
            <person name="Torralba M."/>
            <person name="Gillis M."/>
            <person name="Methe B."/>
            <person name="Sutton G."/>
            <person name="Nelson K.E."/>
        </authorList>
    </citation>
    <scope>NUCLEOTIDE SEQUENCE [LARGE SCALE GENOMIC DNA]</scope>
    <source>
        <strain evidence="1">F0474</strain>
    </source>
</reference>
<name>I0UU33_9MICC</name>
<keyword evidence="2" id="KW-1185">Reference proteome</keyword>
<proteinExistence type="predicted"/>
<evidence type="ECO:0000313" key="2">
    <source>
        <dbReference type="Proteomes" id="UP000004863"/>
    </source>
</evidence>
<sequence>MLFVQYPLSGSSVQRETEQARGEAKYVRYKLRACIFTGLRE</sequence>
<accession>I0UU33</accession>
<evidence type="ECO:0000313" key="1">
    <source>
        <dbReference type="EMBL" id="EID51386.1"/>
    </source>
</evidence>
<gene>
    <name evidence="1" type="ORF">HMPREF1324_2132</name>
</gene>
<dbReference type="Proteomes" id="UP000004863">
    <property type="component" value="Unassembled WGS sequence"/>
</dbReference>
<dbReference type="AlphaFoldDB" id="I0UU33"/>
<protein>
    <submittedName>
        <fullName evidence="1">Uncharacterized protein</fullName>
    </submittedName>
</protein>
<dbReference type="PATRIC" id="fig|1125724.3.peg.888"/>
<organism evidence="1 2">
    <name type="scientific">Rothia aeria F0474</name>
    <dbReference type="NCBI Taxonomy" id="1125724"/>
    <lineage>
        <taxon>Bacteria</taxon>
        <taxon>Bacillati</taxon>
        <taxon>Actinomycetota</taxon>
        <taxon>Actinomycetes</taxon>
        <taxon>Micrococcales</taxon>
        <taxon>Micrococcaceae</taxon>
        <taxon>Rothia</taxon>
    </lineage>
</organism>
<dbReference type="EMBL" id="AJJQ01000023">
    <property type="protein sequence ID" value="EID51386.1"/>
    <property type="molecule type" value="Genomic_DNA"/>
</dbReference>